<keyword evidence="3" id="KW-1185">Reference proteome</keyword>
<comment type="caution">
    <text evidence="2">The sequence shown here is derived from an EMBL/GenBank/DDBJ whole genome shotgun (WGS) entry which is preliminary data.</text>
</comment>
<evidence type="ECO:0000313" key="2">
    <source>
        <dbReference type="EMBL" id="EQM95279.1"/>
    </source>
</evidence>
<accession>T5LTA4</accession>
<feature type="region of interest" description="Disordered" evidence="1">
    <location>
        <begin position="65"/>
        <end position="139"/>
    </location>
</feature>
<gene>
    <name evidence="2" type="ORF">OFAG_02173</name>
</gene>
<reference evidence="2" key="1">
    <citation type="submission" date="2011-10" db="EMBL/GenBank/DDBJ databases">
        <title>The Genome Sequence of Oxalobacter formigenes HOxBLS.</title>
        <authorList>
            <consortium name="The Broad Institute Genome Sequencing Platform"/>
            <person name="Earl A."/>
            <person name="Ward D."/>
            <person name="Feldgarden M."/>
            <person name="Gevers D."/>
            <person name="Allison M.J."/>
            <person name="Humphrey S."/>
            <person name="Young S.K."/>
            <person name="Zeng Q."/>
            <person name="Gargeya S."/>
            <person name="Fitzgerald M."/>
            <person name="Haas B."/>
            <person name="Abouelleil A."/>
            <person name="Alvarado L."/>
            <person name="Arachchi H.M."/>
            <person name="Berlin A."/>
            <person name="Brown A."/>
            <person name="Chapman S.B."/>
            <person name="Chen Z."/>
            <person name="Dunbar C."/>
            <person name="Freedman E."/>
            <person name="Gearin G."/>
            <person name="Goldberg J."/>
            <person name="Griggs A."/>
            <person name="Gujja S."/>
            <person name="Heiman D."/>
            <person name="Howarth C."/>
            <person name="Larson L."/>
            <person name="Lui A."/>
            <person name="MacDonald P.J.P."/>
            <person name="Montmayeur A."/>
            <person name="Murphy C."/>
            <person name="Neiman D."/>
            <person name="Pearson M."/>
            <person name="Priest M."/>
            <person name="Roberts A."/>
            <person name="Saif S."/>
            <person name="Shea T."/>
            <person name="Shenoy N."/>
            <person name="Sisk P."/>
            <person name="Stolte C."/>
            <person name="Sykes S."/>
            <person name="Wortman J."/>
            <person name="Nusbaum C."/>
            <person name="Birren B."/>
        </authorList>
    </citation>
    <scope>NUCLEOTIDE SEQUENCE [LARGE SCALE GENOMIC DNA]</scope>
    <source>
        <strain evidence="2">HOxBLS</strain>
    </source>
</reference>
<organism evidence="2 3">
    <name type="scientific">Oxalobacter paraformigenes</name>
    <dbReference type="NCBI Taxonomy" id="556268"/>
    <lineage>
        <taxon>Bacteria</taxon>
        <taxon>Pseudomonadati</taxon>
        <taxon>Pseudomonadota</taxon>
        <taxon>Betaproteobacteria</taxon>
        <taxon>Burkholderiales</taxon>
        <taxon>Oxalobacteraceae</taxon>
        <taxon>Oxalobacter</taxon>
    </lineage>
</organism>
<dbReference type="HOGENOM" id="CLU_1601060_0_0_4"/>
<name>T5LTA4_9BURK</name>
<proteinExistence type="predicted"/>
<feature type="compositionally biased region" description="Basic and acidic residues" evidence="1">
    <location>
        <begin position="78"/>
        <end position="113"/>
    </location>
</feature>
<sequence>MGFVFSDTLVLAAFPVRGSFFRRADFFVLPALRAILVKGFRQKTGQAIHAFDTGLLIAGKTPSIKTGQQARLIGPARKTPETPETRENRESRKTENGKRKTERRFAGSQEGKRVSRFPSFSRPKKTAPTQKDGRHAKDDGFHRAAVSSLASLSLWLPLQAFFPAFP</sequence>
<evidence type="ECO:0000256" key="1">
    <source>
        <dbReference type="SAM" id="MobiDB-lite"/>
    </source>
</evidence>
<dbReference type="Proteomes" id="UP000003973">
    <property type="component" value="Unassembled WGS sequence"/>
</dbReference>
<dbReference type="RefSeq" id="WP_020994938.1">
    <property type="nucleotide sequence ID" value="NZ_CABMNL010000001.1"/>
</dbReference>
<dbReference type="EMBL" id="ACDP02000010">
    <property type="protein sequence ID" value="EQM95279.1"/>
    <property type="molecule type" value="Genomic_DNA"/>
</dbReference>
<evidence type="ECO:0000313" key="3">
    <source>
        <dbReference type="Proteomes" id="UP000003973"/>
    </source>
</evidence>
<protein>
    <submittedName>
        <fullName evidence="2">Uncharacterized protein</fullName>
    </submittedName>
</protein>
<dbReference type="AlphaFoldDB" id="T5LTA4"/>